<evidence type="ECO:0000313" key="1">
    <source>
        <dbReference type="EMBL" id="TGO72861.1"/>
    </source>
</evidence>
<organism evidence="1 2">
    <name type="scientific">Botrytis elliptica</name>
    <dbReference type="NCBI Taxonomy" id="278938"/>
    <lineage>
        <taxon>Eukaryota</taxon>
        <taxon>Fungi</taxon>
        <taxon>Dikarya</taxon>
        <taxon>Ascomycota</taxon>
        <taxon>Pezizomycotina</taxon>
        <taxon>Leotiomycetes</taxon>
        <taxon>Helotiales</taxon>
        <taxon>Sclerotiniaceae</taxon>
        <taxon>Botrytis</taxon>
    </lineage>
</organism>
<comment type="caution">
    <text evidence="1">The sequence shown here is derived from an EMBL/GenBank/DDBJ whole genome shotgun (WGS) entry which is preliminary data.</text>
</comment>
<sequence length="136" mass="14471">MKATETHVSFPTSSNSSTIAVWISATIVLSMANKKVDDEIQATTRLQESPLIVRVEFPATASLSLSVVALALAEDISSDTFSASGAEPSTSCGLSDVLAELSSAKSTGEDAMVSFEIQREKCFATKNKFTLEMKDN</sequence>
<evidence type="ECO:0000313" key="2">
    <source>
        <dbReference type="Proteomes" id="UP000297229"/>
    </source>
</evidence>
<reference evidence="1 2" key="1">
    <citation type="submission" date="2017-12" db="EMBL/GenBank/DDBJ databases">
        <title>Comparative genomics of Botrytis spp.</title>
        <authorList>
            <person name="Valero-Jimenez C.A."/>
            <person name="Tapia P."/>
            <person name="Veloso J."/>
            <person name="Silva-Moreno E."/>
            <person name="Staats M."/>
            <person name="Valdes J.H."/>
            <person name="Van Kan J.A.L."/>
        </authorList>
    </citation>
    <scope>NUCLEOTIDE SEQUENCE [LARGE SCALE GENOMIC DNA]</scope>
    <source>
        <strain evidence="1 2">Be9601</strain>
    </source>
</reference>
<dbReference type="Proteomes" id="UP000297229">
    <property type="component" value="Unassembled WGS sequence"/>
</dbReference>
<proteinExistence type="predicted"/>
<name>A0A4Z1JGM9_9HELO</name>
<dbReference type="EMBL" id="PQXM01000409">
    <property type="protein sequence ID" value="TGO72861.1"/>
    <property type="molecule type" value="Genomic_DNA"/>
</dbReference>
<gene>
    <name evidence="1" type="ORF">BELL_0411g00010</name>
</gene>
<accession>A0A4Z1JGM9</accession>
<protein>
    <submittedName>
        <fullName evidence="1">Uncharacterized protein</fullName>
    </submittedName>
</protein>
<dbReference type="AlphaFoldDB" id="A0A4Z1JGM9"/>
<keyword evidence="2" id="KW-1185">Reference proteome</keyword>